<comment type="caution">
    <text evidence="1">The sequence shown here is derived from an EMBL/GenBank/DDBJ whole genome shotgun (WGS) entry which is preliminary data.</text>
</comment>
<dbReference type="NCBIfam" id="TIGR03317">
    <property type="entry name" value="ygfZ_signature"/>
    <property type="match status" value="1"/>
</dbReference>
<accession>A0A2T5J082</accession>
<dbReference type="Gene3D" id="3.30.70.1400">
    <property type="entry name" value="Aminomethyltransferase beta-barrel domains"/>
    <property type="match status" value="1"/>
</dbReference>
<evidence type="ECO:0000313" key="1">
    <source>
        <dbReference type="EMBL" id="PTQ89737.1"/>
    </source>
</evidence>
<dbReference type="InterPro" id="IPR045179">
    <property type="entry name" value="YgfZ/GcvT"/>
</dbReference>
<dbReference type="EMBL" id="QAON01000005">
    <property type="protein sequence ID" value="PTQ89737.1"/>
    <property type="molecule type" value="Genomic_DNA"/>
</dbReference>
<dbReference type="Gene3D" id="2.40.30.160">
    <property type="match status" value="1"/>
</dbReference>
<reference evidence="1 2" key="1">
    <citation type="submission" date="2018-04" db="EMBL/GenBank/DDBJ databases">
        <title>Genomic Encyclopedia of Archaeal and Bacterial Type Strains, Phase II (KMG-II): from individual species to whole genera.</title>
        <authorList>
            <person name="Goeker M."/>
        </authorList>
    </citation>
    <scope>NUCLEOTIDE SEQUENCE [LARGE SCALE GENOMIC DNA]</scope>
    <source>
        <strain evidence="1 2">DSM 5822</strain>
    </source>
</reference>
<proteinExistence type="predicted"/>
<organism evidence="1 2">
    <name type="scientific">Agitococcus lubricus</name>
    <dbReference type="NCBI Taxonomy" id="1077255"/>
    <lineage>
        <taxon>Bacteria</taxon>
        <taxon>Pseudomonadati</taxon>
        <taxon>Pseudomonadota</taxon>
        <taxon>Gammaproteobacteria</taxon>
        <taxon>Moraxellales</taxon>
        <taxon>Moraxellaceae</taxon>
        <taxon>Agitococcus</taxon>
    </lineage>
</organism>
<dbReference type="GO" id="GO:0016226">
    <property type="term" value="P:iron-sulfur cluster assembly"/>
    <property type="evidence" value="ECO:0007669"/>
    <property type="project" value="TreeGrafter"/>
</dbReference>
<keyword evidence="2" id="KW-1185">Reference proteome</keyword>
<dbReference type="PANTHER" id="PTHR22602:SF0">
    <property type="entry name" value="TRANSFERASE CAF17, MITOCHONDRIAL-RELATED"/>
    <property type="match status" value="1"/>
</dbReference>
<dbReference type="PANTHER" id="PTHR22602">
    <property type="entry name" value="TRANSFERASE CAF17, MITOCHONDRIAL-RELATED"/>
    <property type="match status" value="1"/>
</dbReference>
<dbReference type="Gene3D" id="3.30.70.1630">
    <property type="match status" value="1"/>
</dbReference>
<dbReference type="AlphaFoldDB" id="A0A2T5J082"/>
<evidence type="ECO:0000313" key="2">
    <source>
        <dbReference type="Proteomes" id="UP000244223"/>
    </source>
</evidence>
<dbReference type="SUPFAM" id="SSF103025">
    <property type="entry name" value="Folate-binding domain"/>
    <property type="match status" value="1"/>
</dbReference>
<dbReference type="Proteomes" id="UP000244223">
    <property type="component" value="Unassembled WGS sequence"/>
</dbReference>
<dbReference type="InterPro" id="IPR017703">
    <property type="entry name" value="YgfZ/GCV_T_CS"/>
</dbReference>
<name>A0A2T5J082_9GAMM</name>
<dbReference type="RefSeq" id="WP_170106916.1">
    <property type="nucleotide sequence ID" value="NZ_QAON01000005.1"/>
</dbReference>
<gene>
    <name evidence="1" type="ORF">C8N29_10561</name>
</gene>
<protein>
    <submittedName>
        <fullName evidence="1">Uncharacterized protein</fullName>
    </submittedName>
</protein>
<sequence length="307" mass="34329">MSALQIIRLDNEHIFTIHGVDAHKFLQGQTTTDIQTLTPQHACLGGYANLKGRLVFSFNAVEWPAQHIQLLVDRELSTTAQNTLKKYMVFSKAQLTEAPLVAFGVMGTAAYEHLHAICGDCPTDTRHTYSTAEWSITRLHGEHRWLILVTADAAESLWSQLNVAATVATLNDWRLAQIRAGETPVLAQTSELYQPQELNYLNLDAISYNKGCYTGQEIIARLYFRGKLKQWAHRFSVQTAHLPALNTPLYDREGQSQGHVVLAAQASPDTVELLAIARHDKVSHLFLGEEKKSLDVLDLPYVVAMKD</sequence>